<comment type="caution">
    <text evidence="3">The sequence shown here is derived from an EMBL/GenBank/DDBJ whole genome shotgun (WGS) entry which is preliminary data.</text>
</comment>
<feature type="compositionally biased region" description="Pro residues" evidence="1">
    <location>
        <begin position="21"/>
        <end position="36"/>
    </location>
</feature>
<dbReference type="Proteomes" id="UP001498398">
    <property type="component" value="Unassembled WGS sequence"/>
</dbReference>
<evidence type="ECO:0000313" key="4">
    <source>
        <dbReference type="Proteomes" id="UP001498398"/>
    </source>
</evidence>
<feature type="compositionally biased region" description="Basic and acidic residues" evidence="1">
    <location>
        <begin position="91"/>
        <end position="113"/>
    </location>
</feature>
<gene>
    <name evidence="3" type="ORF">VKT23_014460</name>
</gene>
<keyword evidence="2" id="KW-0812">Transmembrane</keyword>
<keyword evidence="2" id="KW-0472">Membrane</keyword>
<evidence type="ECO:0008006" key="5">
    <source>
        <dbReference type="Google" id="ProtNLM"/>
    </source>
</evidence>
<name>A0ABR1J2S0_9AGAR</name>
<keyword evidence="2" id="KW-1133">Transmembrane helix</keyword>
<sequence>MTPTDPPPPISPSEILTQVIDPPPEILNDPPPPYPDPSRTRRVRRTRRAAAANVARIQTSGHGQSNGSGQLASPESRSSDYDPIPDILPHPLEEGDRDASRSHDTSVHGHGQEASETTPLLSLTSGSRQTTRHRSGSISHGSIISYISQSPSLAQTVWSLFQLEYDEDYDEEGNANAIRSRGSGMGSGHGIDCLEPEMGDTAGAGAATETGTTTSRQTGWLSTRALKRYFRPLARKPYYMSLFHLLVLNFPYALAAWVYLFVFTLTGTALLMALPLGAVLCFFNLVGARAFARGELYLQTKFHAPLPYPPPYPPRPIFTRQRFRQLTASEIEAGHHRQLASHPENQLEPEPSFYKNTYALFTDPTSYQALFYFLVIKPAITLIFSFLLIVLVLPAMVLVVTAPPALRAVRRLGVWQAGVAVEGLWVAVR</sequence>
<feature type="compositionally biased region" description="Polar residues" evidence="1">
    <location>
        <begin position="114"/>
        <end position="129"/>
    </location>
</feature>
<proteinExistence type="predicted"/>
<evidence type="ECO:0000256" key="1">
    <source>
        <dbReference type="SAM" id="MobiDB-lite"/>
    </source>
</evidence>
<feature type="region of interest" description="Disordered" evidence="1">
    <location>
        <begin position="1"/>
        <end position="138"/>
    </location>
</feature>
<organism evidence="3 4">
    <name type="scientific">Marasmiellus scandens</name>
    <dbReference type="NCBI Taxonomy" id="2682957"/>
    <lineage>
        <taxon>Eukaryota</taxon>
        <taxon>Fungi</taxon>
        <taxon>Dikarya</taxon>
        <taxon>Basidiomycota</taxon>
        <taxon>Agaricomycotina</taxon>
        <taxon>Agaricomycetes</taxon>
        <taxon>Agaricomycetidae</taxon>
        <taxon>Agaricales</taxon>
        <taxon>Marasmiineae</taxon>
        <taxon>Omphalotaceae</taxon>
        <taxon>Marasmiellus</taxon>
    </lineage>
</organism>
<feature type="compositionally biased region" description="Pro residues" evidence="1">
    <location>
        <begin position="1"/>
        <end position="11"/>
    </location>
</feature>
<protein>
    <recommendedName>
        <fullName evidence="5">Sensor domain-containing protein</fullName>
    </recommendedName>
</protein>
<dbReference type="EMBL" id="JBANRG010000044">
    <property type="protein sequence ID" value="KAK7446255.1"/>
    <property type="molecule type" value="Genomic_DNA"/>
</dbReference>
<evidence type="ECO:0000256" key="2">
    <source>
        <dbReference type="SAM" id="Phobius"/>
    </source>
</evidence>
<feature type="compositionally biased region" description="Polar residues" evidence="1">
    <location>
        <begin position="57"/>
        <end position="76"/>
    </location>
</feature>
<reference evidence="3 4" key="1">
    <citation type="submission" date="2024-01" db="EMBL/GenBank/DDBJ databases">
        <title>A draft genome for the cacao thread blight pathogen Marasmiellus scandens.</title>
        <authorList>
            <person name="Baruah I.K."/>
            <person name="Leung J."/>
            <person name="Bukari Y."/>
            <person name="Amoako-Attah I."/>
            <person name="Meinhardt L.W."/>
            <person name="Bailey B.A."/>
            <person name="Cohen S.P."/>
        </authorList>
    </citation>
    <scope>NUCLEOTIDE SEQUENCE [LARGE SCALE GENOMIC DNA]</scope>
    <source>
        <strain evidence="3 4">GH-19</strain>
    </source>
</reference>
<evidence type="ECO:0000313" key="3">
    <source>
        <dbReference type="EMBL" id="KAK7446255.1"/>
    </source>
</evidence>
<feature type="transmembrane region" description="Helical" evidence="2">
    <location>
        <begin position="238"/>
        <end position="263"/>
    </location>
</feature>
<feature type="transmembrane region" description="Helical" evidence="2">
    <location>
        <begin position="379"/>
        <end position="400"/>
    </location>
</feature>
<feature type="transmembrane region" description="Helical" evidence="2">
    <location>
        <begin position="269"/>
        <end position="292"/>
    </location>
</feature>
<accession>A0ABR1J2S0</accession>
<keyword evidence="4" id="KW-1185">Reference proteome</keyword>